<protein>
    <submittedName>
        <fullName evidence="1">Thioredoxin family protein</fullName>
    </submittedName>
</protein>
<evidence type="ECO:0000313" key="1">
    <source>
        <dbReference type="EMBL" id="MBD2756520.1"/>
    </source>
</evidence>
<dbReference type="EMBL" id="JACXAA010000013">
    <property type="protein sequence ID" value="MBD2756520.1"/>
    <property type="molecule type" value="Genomic_DNA"/>
</dbReference>
<organism evidence="1 2">
    <name type="scientific">Spirosoma validum</name>
    <dbReference type="NCBI Taxonomy" id="2771355"/>
    <lineage>
        <taxon>Bacteria</taxon>
        <taxon>Pseudomonadati</taxon>
        <taxon>Bacteroidota</taxon>
        <taxon>Cytophagia</taxon>
        <taxon>Cytophagales</taxon>
        <taxon>Cytophagaceae</taxon>
        <taxon>Spirosoma</taxon>
    </lineage>
</organism>
<reference evidence="1" key="1">
    <citation type="submission" date="2020-09" db="EMBL/GenBank/DDBJ databases">
        <authorList>
            <person name="Kim M.K."/>
        </authorList>
    </citation>
    <scope>NUCLEOTIDE SEQUENCE</scope>
    <source>
        <strain evidence="1">BT704</strain>
    </source>
</reference>
<keyword evidence="2" id="KW-1185">Reference proteome</keyword>
<name>A0A927GGE4_9BACT</name>
<dbReference type="InterPro" id="IPR036249">
    <property type="entry name" value="Thioredoxin-like_sf"/>
</dbReference>
<dbReference type="Proteomes" id="UP000653797">
    <property type="component" value="Unassembled WGS sequence"/>
</dbReference>
<dbReference type="RefSeq" id="WP_191042147.1">
    <property type="nucleotide sequence ID" value="NZ_JACXAA010000013.1"/>
</dbReference>
<proteinExistence type="predicted"/>
<evidence type="ECO:0000313" key="2">
    <source>
        <dbReference type="Proteomes" id="UP000653797"/>
    </source>
</evidence>
<dbReference type="CDD" id="cd02947">
    <property type="entry name" value="TRX_family"/>
    <property type="match status" value="1"/>
</dbReference>
<comment type="caution">
    <text evidence="1">The sequence shown here is derived from an EMBL/GenBank/DDBJ whole genome shotgun (WGS) entry which is preliminary data.</text>
</comment>
<dbReference type="Gene3D" id="3.40.30.10">
    <property type="entry name" value="Glutaredoxin"/>
    <property type="match status" value="1"/>
</dbReference>
<sequence length="107" mass="11896">MKPDDPHPVLLSAQSAVLLIFFMPSDSINLPQRALLTALADSLQAQLGSLVRVLRIDEADHPDVVQSFAITLMPAFVLVQRGIELWRQQGLADERTLVDLIRRLLSV</sequence>
<dbReference type="SUPFAM" id="SSF52833">
    <property type="entry name" value="Thioredoxin-like"/>
    <property type="match status" value="1"/>
</dbReference>
<gene>
    <name evidence="1" type="ORF">IC230_26765</name>
</gene>
<dbReference type="AlphaFoldDB" id="A0A927GGE4"/>
<accession>A0A927GGE4</accession>